<comment type="caution">
    <text evidence="2">The sequence shown here is derived from an EMBL/GenBank/DDBJ whole genome shotgun (WGS) entry which is preliminary data.</text>
</comment>
<protein>
    <submittedName>
        <fullName evidence="2">Uncharacterized protein</fullName>
    </submittedName>
</protein>
<gene>
    <name evidence="2" type="ORF">CRG98_008516</name>
</gene>
<feature type="region of interest" description="Disordered" evidence="1">
    <location>
        <begin position="237"/>
        <end position="266"/>
    </location>
</feature>
<dbReference type="AlphaFoldDB" id="A0A2I0KRI4"/>
<feature type="region of interest" description="Disordered" evidence="1">
    <location>
        <begin position="115"/>
        <end position="144"/>
    </location>
</feature>
<evidence type="ECO:0000313" key="3">
    <source>
        <dbReference type="Proteomes" id="UP000233551"/>
    </source>
</evidence>
<evidence type="ECO:0000313" key="2">
    <source>
        <dbReference type="EMBL" id="PKI71092.1"/>
    </source>
</evidence>
<feature type="compositionally biased region" description="Basic and acidic residues" evidence="1">
    <location>
        <begin position="125"/>
        <end position="144"/>
    </location>
</feature>
<dbReference type="Proteomes" id="UP000233551">
    <property type="component" value="Unassembled WGS sequence"/>
</dbReference>
<accession>A0A2I0KRI4</accession>
<evidence type="ECO:0000256" key="1">
    <source>
        <dbReference type="SAM" id="MobiDB-lite"/>
    </source>
</evidence>
<organism evidence="2 3">
    <name type="scientific">Punica granatum</name>
    <name type="common">Pomegranate</name>
    <dbReference type="NCBI Taxonomy" id="22663"/>
    <lineage>
        <taxon>Eukaryota</taxon>
        <taxon>Viridiplantae</taxon>
        <taxon>Streptophyta</taxon>
        <taxon>Embryophyta</taxon>
        <taxon>Tracheophyta</taxon>
        <taxon>Spermatophyta</taxon>
        <taxon>Magnoliopsida</taxon>
        <taxon>eudicotyledons</taxon>
        <taxon>Gunneridae</taxon>
        <taxon>Pentapetalae</taxon>
        <taxon>rosids</taxon>
        <taxon>malvids</taxon>
        <taxon>Myrtales</taxon>
        <taxon>Lythraceae</taxon>
        <taxon>Punica</taxon>
    </lineage>
</organism>
<proteinExistence type="predicted"/>
<dbReference type="EMBL" id="PGOL01000403">
    <property type="protein sequence ID" value="PKI71092.1"/>
    <property type="molecule type" value="Genomic_DNA"/>
</dbReference>
<name>A0A2I0KRI4_PUNGR</name>
<feature type="compositionally biased region" description="Basic and acidic residues" evidence="1">
    <location>
        <begin position="244"/>
        <end position="253"/>
    </location>
</feature>
<sequence>MAVSPLGSHESREVLRSRSKPIPAMPINLMQRTMIIIREPTSFGEEEADQALEGPREPTVGEVAVGVARLGLKSRMGDPGRRQPRPVGEKQVGTLAPVTARCEVGFVGLLRGGSPRAWADPSVPRPERTRKSERKLGNNEENPGRVRVVRNPLNVMARLAEVVGRNGTWLARCARLGESRDPKVLTAGTGCWRPQIENLSSEMDLGGTQRSLLYGPECGLSSGPALRAFGSRGLVGTSTFPRGRASDTREGRSRHLSFYDPKVEGG</sequence>
<keyword evidence="3" id="KW-1185">Reference proteome</keyword>
<reference evidence="2 3" key="1">
    <citation type="submission" date="2017-11" db="EMBL/GenBank/DDBJ databases">
        <title>De-novo sequencing of pomegranate (Punica granatum L.) genome.</title>
        <authorList>
            <person name="Akparov Z."/>
            <person name="Amiraslanov A."/>
            <person name="Hajiyeva S."/>
            <person name="Abbasov M."/>
            <person name="Kaur K."/>
            <person name="Hamwieh A."/>
            <person name="Solovyev V."/>
            <person name="Salamov A."/>
            <person name="Braich B."/>
            <person name="Kosarev P."/>
            <person name="Mahmoud A."/>
            <person name="Hajiyev E."/>
            <person name="Babayeva S."/>
            <person name="Izzatullayeva V."/>
            <person name="Mammadov A."/>
            <person name="Mammadov A."/>
            <person name="Sharifova S."/>
            <person name="Ojaghi J."/>
            <person name="Eynullazada K."/>
            <person name="Bayramov B."/>
            <person name="Abdulazimova A."/>
            <person name="Shahmuradov I."/>
        </authorList>
    </citation>
    <scope>NUCLEOTIDE SEQUENCE [LARGE SCALE GENOMIC DNA]</scope>
    <source>
        <strain evidence="3">cv. AG2017</strain>
        <tissue evidence="2">Leaf</tissue>
    </source>
</reference>